<dbReference type="InterPro" id="IPR032708">
    <property type="entry name" value="McjB_C"/>
</dbReference>
<dbReference type="Pfam" id="PF13471">
    <property type="entry name" value="Transglut_core3"/>
    <property type="match status" value="1"/>
</dbReference>
<evidence type="ECO:0000313" key="2">
    <source>
        <dbReference type="EMBL" id="CAJ1504193.1"/>
    </source>
</evidence>
<feature type="domain" description="Microcin J25-processing protein McjB C-terminal" evidence="1">
    <location>
        <begin position="134"/>
        <end position="237"/>
    </location>
</feature>
<dbReference type="InterPro" id="IPR008792">
    <property type="entry name" value="PQQD"/>
</dbReference>
<keyword evidence="3" id="KW-1185">Reference proteome</keyword>
<evidence type="ECO:0000259" key="1">
    <source>
        <dbReference type="Pfam" id="PF13471"/>
    </source>
</evidence>
<proteinExistence type="predicted"/>
<gene>
    <name evidence="2" type="ORF">MU0083_003375</name>
</gene>
<accession>A0ABM9LT00</accession>
<name>A0ABM9LT00_9MYCO</name>
<dbReference type="EMBL" id="OY726394">
    <property type="protein sequence ID" value="CAJ1504193.1"/>
    <property type="molecule type" value="Genomic_DNA"/>
</dbReference>
<organism evidence="2 3">
    <name type="scientific">[Mycobacterium] kokjensenii</name>
    <dbReference type="NCBI Taxonomy" id="3064287"/>
    <lineage>
        <taxon>Bacteria</taxon>
        <taxon>Bacillati</taxon>
        <taxon>Actinomycetota</taxon>
        <taxon>Actinomycetes</taxon>
        <taxon>Mycobacteriales</taxon>
        <taxon>Mycobacteriaceae</taxon>
        <taxon>Mycolicibacter</taxon>
    </lineage>
</organism>
<sequence>MADCADRRSLGGPPPQLFCAANLRWVAVAEHIVLLDLTEGVYDVIDDVGAAMWTALLQPPDERDIAGLAEQYGAPAAAVHSDFVDFAAAQLAAGRLSTERVPETAPPLATTVPRRRPTLLRALRERASVERDLRKSFAIGYAGRTGQGADVTPPRPDPVRVAKTFRTAEGLYPARDAPLDCLPRSLALTRFLRTAGWPAQHVVGVALYPFEAHAWVELEGARVNESDASLRRFTVIQRA</sequence>
<dbReference type="NCBIfam" id="NF033537">
    <property type="entry name" value="lasso_biosyn_B2"/>
    <property type="match status" value="1"/>
</dbReference>
<dbReference type="Pfam" id="PF05402">
    <property type="entry name" value="PqqD"/>
    <property type="match status" value="1"/>
</dbReference>
<protein>
    <submittedName>
        <fullName evidence="2">Lasso peptide biosynthesis B2 protein</fullName>
    </submittedName>
</protein>
<dbReference type="InterPro" id="IPR053521">
    <property type="entry name" value="McjB-like"/>
</dbReference>
<dbReference type="RefSeq" id="WP_308474067.1">
    <property type="nucleotide sequence ID" value="NZ_OY726394.1"/>
</dbReference>
<reference evidence="2 3" key="1">
    <citation type="submission" date="2023-08" db="EMBL/GenBank/DDBJ databases">
        <authorList>
            <person name="Folkvardsen B D."/>
            <person name="Norman A."/>
        </authorList>
    </citation>
    <scope>NUCLEOTIDE SEQUENCE [LARGE SCALE GENOMIC DNA]</scope>
    <source>
        <strain evidence="2 3">Mu0083</strain>
    </source>
</reference>
<dbReference type="Proteomes" id="UP001190336">
    <property type="component" value="Chromosome"/>
</dbReference>
<evidence type="ECO:0000313" key="3">
    <source>
        <dbReference type="Proteomes" id="UP001190336"/>
    </source>
</evidence>